<feature type="signal peptide" evidence="2">
    <location>
        <begin position="1"/>
        <end position="19"/>
    </location>
</feature>
<organism evidence="3 4">
    <name type="scientific">Acinetobacter calcoaceticus</name>
    <dbReference type="NCBI Taxonomy" id="471"/>
    <lineage>
        <taxon>Bacteria</taxon>
        <taxon>Pseudomonadati</taxon>
        <taxon>Pseudomonadota</taxon>
        <taxon>Gammaproteobacteria</taxon>
        <taxon>Moraxellales</taxon>
        <taxon>Moraxellaceae</taxon>
        <taxon>Acinetobacter</taxon>
        <taxon>Acinetobacter calcoaceticus/baumannii complex</taxon>
    </lineage>
</organism>
<evidence type="ECO:0000313" key="3">
    <source>
        <dbReference type="EMBL" id="TCM70883.1"/>
    </source>
</evidence>
<feature type="chain" id="PRO_5020463294" description="Lipoprotein" evidence="2">
    <location>
        <begin position="20"/>
        <end position="778"/>
    </location>
</feature>
<dbReference type="Proteomes" id="UP000294963">
    <property type="component" value="Unassembled WGS sequence"/>
</dbReference>
<comment type="caution">
    <text evidence="3">The sequence shown here is derived from an EMBL/GenBank/DDBJ whole genome shotgun (WGS) entry which is preliminary data.</text>
</comment>
<proteinExistence type="predicted"/>
<accession>A0A4R1YA57</accession>
<dbReference type="EMBL" id="SLVJ01000001">
    <property type="protein sequence ID" value="TCM70883.1"/>
    <property type="molecule type" value="Genomic_DNA"/>
</dbReference>
<evidence type="ECO:0000256" key="2">
    <source>
        <dbReference type="SAM" id="SignalP"/>
    </source>
</evidence>
<keyword evidence="2" id="KW-0732">Signal</keyword>
<evidence type="ECO:0000313" key="4">
    <source>
        <dbReference type="Proteomes" id="UP000294963"/>
    </source>
</evidence>
<protein>
    <recommendedName>
        <fullName evidence="5">Lipoprotein</fullName>
    </recommendedName>
</protein>
<dbReference type="OrthoDB" id="6668858at2"/>
<dbReference type="PROSITE" id="PS51257">
    <property type="entry name" value="PROKAR_LIPOPROTEIN"/>
    <property type="match status" value="1"/>
</dbReference>
<sequence length="778" mass="88313">MRLKHLTLCLLGLSLSACSTYSVKNQTQPNASLEQKAASGLNAMFSYPSYDFNGRFQLAIDAEPRAKQAAVAAKLDPLIEKRVEDYLKTQKIQLGKQQKQDLYHAIAKENAPGSSIDLSQFNQMVTSMLEGTEFSYNGSVHYRQKMASLNFNYKYQAPNMKTEATIPMMVDFNQHRFYINYAGLVPYFVSKENQNRFAYVDFSKYKDKLNQVDYKNLINFLKQNSAVPYVLADQKQLTQVKLSSQDQANGMVEKLRLDQSFEALVLQQLLYAVVNKGYLSESVFKEDPSQTLASAKDDVVAEASKTEQEEAEDYSDYGYSQETVKAYQASSELYRLVEAHLYPEQAEEEEADEAETEELAAQEENEAGHETARADEATAAAEDTEVGLEETECSKLSTSSKTVRMGDIGYCKSEYGIDVFAVDQDVTGDKPDKIGIFDLFELVAVFEKYDTKQFVDAEAFKVLWLKHADEINAALAKQKTNPMRIDVGLDQQGRAIKVDYAIDYHVEKYGRIKFNTDLNILNYGNATAISKKDIQEAKTFKEMSKGSIFEDLTSSMSAAIGLADGEASPRGGSKKSFDEQLADLAADTYRQTQSYTKTFQAVYIMKLSMEQPKVVQHYTAQQLNEIARVYAYSYADESIYNPQGRELAELERLIKVHHLEKREHYDEDMGESVYDTVETVIDDQKKDQEWNDIVKQYKQPKTAFAQYYIKKFLAENDVEPQQLALLTSTANILAQTYLDRQKNALTAKSVAALTLQSEDFIDYDLYRVSYEKTLKHFK</sequence>
<name>A0A4R1YA57_ACICA</name>
<feature type="compositionally biased region" description="Acidic residues" evidence="1">
    <location>
        <begin position="345"/>
        <end position="365"/>
    </location>
</feature>
<evidence type="ECO:0008006" key="5">
    <source>
        <dbReference type="Google" id="ProtNLM"/>
    </source>
</evidence>
<feature type="compositionally biased region" description="Acidic residues" evidence="1">
    <location>
        <begin position="382"/>
        <end position="391"/>
    </location>
</feature>
<evidence type="ECO:0000256" key="1">
    <source>
        <dbReference type="SAM" id="MobiDB-lite"/>
    </source>
</evidence>
<feature type="compositionally biased region" description="Basic and acidic residues" evidence="1">
    <location>
        <begin position="366"/>
        <end position="376"/>
    </location>
</feature>
<dbReference type="AlphaFoldDB" id="A0A4R1YA57"/>
<gene>
    <name evidence="3" type="ORF">EC844_101157</name>
</gene>
<feature type="region of interest" description="Disordered" evidence="1">
    <location>
        <begin position="345"/>
        <end position="392"/>
    </location>
</feature>
<keyword evidence="4" id="KW-1185">Reference proteome</keyword>
<reference evidence="3 4" key="1">
    <citation type="submission" date="2019-03" db="EMBL/GenBank/DDBJ databases">
        <title>Genomic analyses of the natural microbiome of Caenorhabditis elegans.</title>
        <authorList>
            <person name="Samuel B."/>
        </authorList>
    </citation>
    <scope>NUCLEOTIDE SEQUENCE [LARGE SCALE GENOMIC DNA]</scope>
    <source>
        <strain evidence="3 4">JUb89</strain>
    </source>
</reference>